<protein>
    <submittedName>
        <fullName evidence="2">Uncharacterized protein</fullName>
    </submittedName>
</protein>
<organism evidence="2 3">
    <name type="scientific">Arachis hypogaea</name>
    <name type="common">Peanut</name>
    <dbReference type="NCBI Taxonomy" id="3818"/>
    <lineage>
        <taxon>Eukaryota</taxon>
        <taxon>Viridiplantae</taxon>
        <taxon>Streptophyta</taxon>
        <taxon>Embryophyta</taxon>
        <taxon>Tracheophyta</taxon>
        <taxon>Spermatophyta</taxon>
        <taxon>Magnoliopsida</taxon>
        <taxon>eudicotyledons</taxon>
        <taxon>Gunneridae</taxon>
        <taxon>Pentapetalae</taxon>
        <taxon>rosids</taxon>
        <taxon>fabids</taxon>
        <taxon>Fabales</taxon>
        <taxon>Fabaceae</taxon>
        <taxon>Papilionoideae</taxon>
        <taxon>50 kb inversion clade</taxon>
        <taxon>dalbergioids sensu lato</taxon>
        <taxon>Dalbergieae</taxon>
        <taxon>Pterocarpus clade</taxon>
        <taxon>Arachis</taxon>
    </lineage>
</organism>
<accession>A0A445BLF2</accession>
<keyword evidence="1" id="KW-0812">Transmembrane</keyword>
<evidence type="ECO:0000313" key="2">
    <source>
        <dbReference type="EMBL" id="RYR39499.1"/>
    </source>
</evidence>
<dbReference type="AlphaFoldDB" id="A0A445BLF2"/>
<reference evidence="2 3" key="1">
    <citation type="submission" date="2019-01" db="EMBL/GenBank/DDBJ databases">
        <title>Sequencing of cultivated peanut Arachis hypogaea provides insights into genome evolution and oil improvement.</title>
        <authorList>
            <person name="Chen X."/>
        </authorList>
    </citation>
    <scope>NUCLEOTIDE SEQUENCE [LARGE SCALE GENOMIC DNA]</scope>
    <source>
        <strain evidence="3">cv. Fuhuasheng</strain>
        <tissue evidence="2">Leaves</tissue>
    </source>
</reference>
<proteinExistence type="predicted"/>
<gene>
    <name evidence="2" type="ORF">Ahy_A09g045056</name>
</gene>
<name>A0A445BLF2_ARAHY</name>
<keyword evidence="1" id="KW-0472">Membrane</keyword>
<evidence type="ECO:0000313" key="3">
    <source>
        <dbReference type="Proteomes" id="UP000289738"/>
    </source>
</evidence>
<comment type="caution">
    <text evidence="2">The sequence shown here is derived from an EMBL/GenBank/DDBJ whole genome shotgun (WGS) entry which is preliminary data.</text>
</comment>
<dbReference type="Proteomes" id="UP000289738">
    <property type="component" value="Chromosome A09"/>
</dbReference>
<keyword evidence="1" id="KW-1133">Transmembrane helix</keyword>
<sequence length="128" mass="14544">MDGFANGRLRKREHPKCKCRTYAIICRSRTPENSNRLFFGCPYFKIFGHAGIVDGRGLAFVDASAGEECVVSLKDGLEERVKHLEDLLLKMTKDRQFVKQHTIFALFRSVIIGALLVVFEFCIYVVAV</sequence>
<keyword evidence="3" id="KW-1185">Reference proteome</keyword>
<dbReference type="EMBL" id="SDMP01000009">
    <property type="protein sequence ID" value="RYR39499.1"/>
    <property type="molecule type" value="Genomic_DNA"/>
</dbReference>
<feature type="transmembrane region" description="Helical" evidence="1">
    <location>
        <begin position="103"/>
        <end position="127"/>
    </location>
</feature>
<evidence type="ECO:0000256" key="1">
    <source>
        <dbReference type="SAM" id="Phobius"/>
    </source>
</evidence>